<dbReference type="Gene3D" id="3.40.462.10">
    <property type="entry name" value="FAD-linked oxidases, C-terminal domain"/>
    <property type="match status" value="1"/>
</dbReference>
<dbReference type="SUPFAM" id="SSF55103">
    <property type="entry name" value="FAD-linked oxidases, C-terminal domain"/>
    <property type="match status" value="1"/>
</dbReference>
<dbReference type="EC" id="1.5.99.12" evidence="3"/>
<proteinExistence type="inferred from homology"/>
<sequence length="693" mass="77301">MTGPDPHSSAMAPTSKLPMEGCHITKDDLSYIHETYLLAIIKEKEWLRDFKPGNGESSRSGSGSREKGGWWWDDRTRLTDYTMQSMGIPLGKVQHGPLKKIWFPGLPMPLLPAPLVNRSYRRNHSSFVIKYHGIPAVRSLHIIRRKLQRGSQDDSTSGSLAETRGVFHLPSLLCTSSTSRREYIEEEELDTGEKITHDGFFLSPMDFRPLSFLQSTNTSSLDFGRIKFNSPAAVLRPQSPKEISLLLSFLSASSYSKVTVAARGAGHSINGQAQALDGIVIETDSLPSNISIHKGTEFSPSYADVSGGALWIELLEEGLKFGLAPRSWTDYLYLSIGGTLSNGGISGQTFKYGPQISNVLQLDVVTGKGDQVTCSPTENSELFYAVLGGLGQFGIITRARILLQDAPHKVKWVRAFYDDFNTFIEDQELLVAMPNVVDYVEGFMLLNEQSLHSSSLAFPSHLEFNREFYSKSSYNVYFCIEFAIHDYQAKSTNVKQVSSSQTAPSTVQALKMVKVSYFDFLNRVRGEEVHLRSRGLWEVPHPWLNMFVPKSGIKDFKDLLLDNISPSDFEGLVLMYPILRDKWGTNSSAVLPDAGEAGEEVVYTVGVLRSANPATCSAQCLNDILLCHRRVAQAASSPRIGAKQYLPHHLSQSHWQHHFGRRWDQFMARKAQFDPRHILGQGIILPGIKAPRP</sequence>
<dbReference type="Pfam" id="PF01565">
    <property type="entry name" value="FAD_binding_4"/>
    <property type="match status" value="1"/>
</dbReference>
<dbReference type="InterPro" id="IPR016170">
    <property type="entry name" value="Cytok_DH_C_sf"/>
</dbReference>
<dbReference type="InterPro" id="IPR015345">
    <property type="entry name" value="Cytokinin_DH_FAD/cytokin-bd"/>
</dbReference>
<dbReference type="GO" id="GO:0009690">
    <property type="term" value="P:cytokinin metabolic process"/>
    <property type="evidence" value="ECO:0007669"/>
    <property type="project" value="InterPro"/>
</dbReference>
<feature type="domain" description="FAD-binding PCMH-type" evidence="7">
    <location>
        <begin position="227"/>
        <end position="406"/>
    </location>
</feature>
<dbReference type="InterPro" id="IPR016166">
    <property type="entry name" value="FAD-bd_PCMH"/>
</dbReference>
<dbReference type="InterPro" id="IPR050432">
    <property type="entry name" value="FAD-linked_Oxidoreductases_BP"/>
</dbReference>
<dbReference type="InterPro" id="IPR016164">
    <property type="entry name" value="FAD-linked_Oxase-like_C"/>
</dbReference>
<dbReference type="SUPFAM" id="SSF56176">
    <property type="entry name" value="FAD-binding/transporter-associated domain-like"/>
    <property type="match status" value="1"/>
</dbReference>
<evidence type="ECO:0000256" key="5">
    <source>
        <dbReference type="ARBA" id="ARBA00022827"/>
    </source>
</evidence>
<dbReference type="EMBL" id="CP097507">
    <property type="protein sequence ID" value="URE00029.1"/>
    <property type="molecule type" value="Genomic_DNA"/>
</dbReference>
<dbReference type="GO" id="GO:0071949">
    <property type="term" value="F:FAD binding"/>
    <property type="evidence" value="ECO:0007669"/>
    <property type="project" value="InterPro"/>
</dbReference>
<accession>A0A9E7FQ55</accession>
<gene>
    <name evidence="8" type="ORF">MUK42_19905</name>
</gene>
<evidence type="ECO:0000313" key="8">
    <source>
        <dbReference type="EMBL" id="URE00029.1"/>
    </source>
</evidence>
<reference evidence="8" key="1">
    <citation type="submission" date="2022-05" db="EMBL/GenBank/DDBJ databases">
        <title>The Musa troglodytarum L. genome provides insights into the mechanism of non-climacteric behaviour and enrichment of carotenoids.</title>
        <authorList>
            <person name="Wang J."/>
        </authorList>
    </citation>
    <scope>NUCLEOTIDE SEQUENCE</scope>
    <source>
        <tissue evidence="8">Leaf</tissue>
    </source>
</reference>
<dbReference type="InterPro" id="IPR016167">
    <property type="entry name" value="FAD-bd_PCMH_sub1"/>
</dbReference>
<dbReference type="PROSITE" id="PS51387">
    <property type="entry name" value="FAD_PCMH"/>
    <property type="match status" value="1"/>
</dbReference>
<dbReference type="Gene3D" id="3.30.43.10">
    <property type="entry name" value="Uridine Diphospho-n-acetylenolpyruvylglucosamine Reductase, domain 2"/>
    <property type="match status" value="1"/>
</dbReference>
<dbReference type="PANTHER" id="PTHR13878">
    <property type="entry name" value="GULONOLACTONE OXIDASE"/>
    <property type="match status" value="1"/>
</dbReference>
<evidence type="ECO:0000256" key="2">
    <source>
        <dbReference type="ARBA" id="ARBA00005466"/>
    </source>
</evidence>
<dbReference type="InterPro" id="IPR006094">
    <property type="entry name" value="Oxid_FAD_bind_N"/>
</dbReference>
<dbReference type="GO" id="GO:0019139">
    <property type="term" value="F:cytokinin dehydrogenase activity"/>
    <property type="evidence" value="ECO:0007669"/>
    <property type="project" value="UniProtKB-EC"/>
</dbReference>
<evidence type="ECO:0000256" key="4">
    <source>
        <dbReference type="ARBA" id="ARBA00022630"/>
    </source>
</evidence>
<comment type="similarity">
    <text evidence="2">Belongs to the oxygen-dependent FAD-linked oxidoreductase family.</text>
</comment>
<organism evidence="8 9">
    <name type="scientific">Musa troglodytarum</name>
    <name type="common">fe'i banana</name>
    <dbReference type="NCBI Taxonomy" id="320322"/>
    <lineage>
        <taxon>Eukaryota</taxon>
        <taxon>Viridiplantae</taxon>
        <taxon>Streptophyta</taxon>
        <taxon>Embryophyta</taxon>
        <taxon>Tracheophyta</taxon>
        <taxon>Spermatophyta</taxon>
        <taxon>Magnoliopsida</taxon>
        <taxon>Liliopsida</taxon>
        <taxon>Zingiberales</taxon>
        <taxon>Musaceae</taxon>
        <taxon>Musa</taxon>
    </lineage>
</organism>
<dbReference type="PANTHER" id="PTHR13878:SF107">
    <property type="entry name" value="CYTOKININ DEHYDROGENASE 3"/>
    <property type="match status" value="1"/>
</dbReference>
<dbReference type="Proteomes" id="UP001055439">
    <property type="component" value="Chromosome 5"/>
</dbReference>
<keyword evidence="5" id="KW-0274">FAD</keyword>
<evidence type="ECO:0000256" key="3">
    <source>
        <dbReference type="ARBA" id="ARBA00011928"/>
    </source>
</evidence>
<protein>
    <recommendedName>
        <fullName evidence="3">cytokinin dehydrogenase</fullName>
        <ecNumber evidence="3">1.5.99.12</ecNumber>
    </recommendedName>
</protein>
<keyword evidence="4" id="KW-0285">Flavoprotein</keyword>
<dbReference type="OrthoDB" id="415825at2759"/>
<dbReference type="Pfam" id="PF09265">
    <property type="entry name" value="Cytokin-bind"/>
    <property type="match status" value="1"/>
</dbReference>
<name>A0A9E7FQ55_9LILI</name>
<dbReference type="InterPro" id="IPR016169">
    <property type="entry name" value="FAD-bd_PCMH_sub2"/>
</dbReference>
<dbReference type="AlphaFoldDB" id="A0A9E7FQ55"/>
<keyword evidence="9" id="KW-1185">Reference proteome</keyword>
<evidence type="ECO:0000259" key="7">
    <source>
        <dbReference type="PROSITE" id="PS51387"/>
    </source>
</evidence>
<keyword evidence="6" id="KW-0560">Oxidoreductase</keyword>
<evidence type="ECO:0000256" key="6">
    <source>
        <dbReference type="ARBA" id="ARBA00023002"/>
    </source>
</evidence>
<evidence type="ECO:0000313" key="9">
    <source>
        <dbReference type="Proteomes" id="UP001055439"/>
    </source>
</evidence>
<dbReference type="InterPro" id="IPR036318">
    <property type="entry name" value="FAD-bd_PCMH-like_sf"/>
</dbReference>
<comment type="cofactor">
    <cofactor evidence="1">
        <name>FAD</name>
        <dbReference type="ChEBI" id="CHEBI:57692"/>
    </cofactor>
</comment>
<dbReference type="Gene3D" id="3.30.465.10">
    <property type="match status" value="1"/>
</dbReference>
<evidence type="ECO:0000256" key="1">
    <source>
        <dbReference type="ARBA" id="ARBA00001974"/>
    </source>
</evidence>